<dbReference type="PANTHER" id="PTHR11559">
    <property type="entry name" value="CARBOXYLESTERASE"/>
    <property type="match status" value="1"/>
</dbReference>
<dbReference type="InterPro" id="IPR002018">
    <property type="entry name" value="CarbesteraseB"/>
</dbReference>
<dbReference type="EC" id="3.1.1.-" evidence="3"/>
<dbReference type="PROSITE" id="PS00122">
    <property type="entry name" value="CARBOXYLESTERASE_B_1"/>
    <property type="match status" value="1"/>
</dbReference>
<dbReference type="InterPro" id="IPR029058">
    <property type="entry name" value="AB_hydrolase_fold"/>
</dbReference>
<proteinExistence type="inferred from homology"/>
<sequence length="429" mass="47065">MNTVAPRPLRPVTVDCPAGAVTGLDDGQTHRFHSIEYSLIGGPFDDAAPRPGGQVIDATAPRPEAIALSVTTPSGAQPLADLPVIVYIHGGRYEKGSHTDPRADGGPNAAHGIITVQIGYRTKLPGFVRFHDDAPTHYRGIDDCLLGLEWVQENIEAFGGDPTNVTLVGQSAGASTAMWLTRRDHYRGAFRRVVALSPSFPRNSFEKRKWLLRQTTGLPITRDHLHRWARRNPKRLDRGYGRFRFWLGLGMALGPYPLDPGQQADVPIVVSSTADEFYTMPAAEKLDRMGLGVLGVRVMGRLMGTKKVGAWLRGARAIDPKHVAGRLVGDVNTRRWVLQIADHTPGPLWMVEFTGEADQPALHSRDIRPLFGVIESPIHDWLVNFATTGEPGFPQYHEGKQALRVRLATGETSPAVDPLGYIRGTMKDV</sequence>
<dbReference type="EMBL" id="JAVDXZ010000001">
    <property type="protein sequence ID" value="MDR7329986.1"/>
    <property type="molecule type" value="Genomic_DNA"/>
</dbReference>
<dbReference type="RefSeq" id="WP_290195265.1">
    <property type="nucleotide sequence ID" value="NZ_CP047654.1"/>
</dbReference>
<dbReference type="SUPFAM" id="SSF53474">
    <property type="entry name" value="alpha/beta-Hydrolases"/>
    <property type="match status" value="1"/>
</dbReference>
<dbReference type="InterPro" id="IPR050309">
    <property type="entry name" value="Type-B_Carboxylest/Lipase"/>
</dbReference>
<dbReference type="InterPro" id="IPR019826">
    <property type="entry name" value="Carboxylesterase_B_AS"/>
</dbReference>
<name>A0ABU1ZYI8_9CORY</name>
<keyword evidence="6" id="KW-1185">Reference proteome</keyword>
<accession>A0ABU1ZYI8</accession>
<evidence type="ECO:0000259" key="4">
    <source>
        <dbReference type="Pfam" id="PF00135"/>
    </source>
</evidence>
<comment type="similarity">
    <text evidence="1 3">Belongs to the type-B carboxylesterase/lipase family.</text>
</comment>
<evidence type="ECO:0000256" key="3">
    <source>
        <dbReference type="RuleBase" id="RU361235"/>
    </source>
</evidence>
<evidence type="ECO:0000313" key="5">
    <source>
        <dbReference type="EMBL" id="MDR7329986.1"/>
    </source>
</evidence>
<comment type="caution">
    <text evidence="5">The sequence shown here is derived from an EMBL/GenBank/DDBJ whole genome shotgun (WGS) entry which is preliminary data.</text>
</comment>
<feature type="domain" description="Carboxylesterase type B" evidence="4">
    <location>
        <begin position="67"/>
        <end position="200"/>
    </location>
</feature>
<evidence type="ECO:0000256" key="2">
    <source>
        <dbReference type="ARBA" id="ARBA00022801"/>
    </source>
</evidence>
<keyword evidence="2 3" id="KW-0378">Hydrolase</keyword>
<protein>
    <recommendedName>
        <fullName evidence="3">Carboxylic ester hydrolase</fullName>
        <ecNumber evidence="3">3.1.1.-</ecNumber>
    </recommendedName>
</protein>
<gene>
    <name evidence="5" type="ORF">J2S39_001662</name>
</gene>
<dbReference type="Proteomes" id="UP001180840">
    <property type="component" value="Unassembled WGS sequence"/>
</dbReference>
<reference evidence="5" key="1">
    <citation type="submission" date="2023-07" db="EMBL/GenBank/DDBJ databases">
        <title>Sequencing the genomes of 1000 actinobacteria strains.</title>
        <authorList>
            <person name="Klenk H.-P."/>
        </authorList>
    </citation>
    <scope>NUCLEOTIDE SEQUENCE</scope>
    <source>
        <strain evidence="5">DSM 107476</strain>
    </source>
</reference>
<organism evidence="5 6">
    <name type="scientific">Corynebacterium guangdongense</name>
    <dbReference type="NCBI Taxonomy" id="1783348"/>
    <lineage>
        <taxon>Bacteria</taxon>
        <taxon>Bacillati</taxon>
        <taxon>Actinomycetota</taxon>
        <taxon>Actinomycetes</taxon>
        <taxon>Mycobacteriales</taxon>
        <taxon>Corynebacteriaceae</taxon>
        <taxon>Corynebacterium</taxon>
    </lineage>
</organism>
<dbReference type="Gene3D" id="3.40.50.1820">
    <property type="entry name" value="alpha/beta hydrolase"/>
    <property type="match status" value="1"/>
</dbReference>
<dbReference type="Pfam" id="PF00135">
    <property type="entry name" value="COesterase"/>
    <property type="match status" value="1"/>
</dbReference>
<evidence type="ECO:0000256" key="1">
    <source>
        <dbReference type="ARBA" id="ARBA00005964"/>
    </source>
</evidence>
<evidence type="ECO:0000313" key="6">
    <source>
        <dbReference type="Proteomes" id="UP001180840"/>
    </source>
</evidence>